<sequence length="59" mass="6369">AKNGETRGDSEVMLLAVNSAIGSQSTQSSCRYETYERRNCSITPLTRSVCPSVSGWNAV</sequence>
<keyword evidence="2" id="KW-1185">Reference proteome</keyword>
<evidence type="ECO:0000313" key="2">
    <source>
        <dbReference type="Proteomes" id="UP000800041"/>
    </source>
</evidence>
<gene>
    <name evidence="1" type="ORF">K402DRAFT_296169</name>
</gene>
<evidence type="ECO:0000313" key="1">
    <source>
        <dbReference type="EMBL" id="KAF1980649.1"/>
    </source>
</evidence>
<reference evidence="1" key="1">
    <citation type="journal article" date="2020" name="Stud. Mycol.">
        <title>101 Dothideomycetes genomes: a test case for predicting lifestyles and emergence of pathogens.</title>
        <authorList>
            <person name="Haridas S."/>
            <person name="Albert R."/>
            <person name="Binder M."/>
            <person name="Bloem J."/>
            <person name="Labutti K."/>
            <person name="Salamov A."/>
            <person name="Andreopoulos B."/>
            <person name="Baker S."/>
            <person name="Barry K."/>
            <person name="Bills G."/>
            <person name="Bluhm B."/>
            <person name="Cannon C."/>
            <person name="Castanera R."/>
            <person name="Culley D."/>
            <person name="Daum C."/>
            <person name="Ezra D."/>
            <person name="Gonzalez J."/>
            <person name="Henrissat B."/>
            <person name="Kuo A."/>
            <person name="Liang C."/>
            <person name="Lipzen A."/>
            <person name="Lutzoni F."/>
            <person name="Magnuson J."/>
            <person name="Mondo S."/>
            <person name="Nolan M."/>
            <person name="Ohm R."/>
            <person name="Pangilinan J."/>
            <person name="Park H.-J."/>
            <person name="Ramirez L."/>
            <person name="Alfaro M."/>
            <person name="Sun H."/>
            <person name="Tritt A."/>
            <person name="Yoshinaga Y."/>
            <person name="Zwiers L.-H."/>
            <person name="Turgeon B."/>
            <person name="Goodwin S."/>
            <person name="Spatafora J."/>
            <person name="Crous P."/>
            <person name="Grigoriev I."/>
        </authorList>
    </citation>
    <scope>NUCLEOTIDE SEQUENCE</scope>
    <source>
        <strain evidence="1">CBS 113979</strain>
    </source>
</reference>
<accession>A0A6G1GIR1</accession>
<dbReference type="AlphaFoldDB" id="A0A6G1GIR1"/>
<protein>
    <submittedName>
        <fullName evidence="1">Uncharacterized protein</fullName>
    </submittedName>
</protein>
<name>A0A6G1GIR1_9PEZI</name>
<dbReference type="Proteomes" id="UP000800041">
    <property type="component" value="Unassembled WGS sequence"/>
</dbReference>
<proteinExistence type="predicted"/>
<feature type="non-terminal residue" evidence="1">
    <location>
        <position position="1"/>
    </location>
</feature>
<feature type="non-terminal residue" evidence="1">
    <location>
        <position position="59"/>
    </location>
</feature>
<organism evidence="1 2">
    <name type="scientific">Aulographum hederae CBS 113979</name>
    <dbReference type="NCBI Taxonomy" id="1176131"/>
    <lineage>
        <taxon>Eukaryota</taxon>
        <taxon>Fungi</taxon>
        <taxon>Dikarya</taxon>
        <taxon>Ascomycota</taxon>
        <taxon>Pezizomycotina</taxon>
        <taxon>Dothideomycetes</taxon>
        <taxon>Pleosporomycetidae</taxon>
        <taxon>Aulographales</taxon>
        <taxon>Aulographaceae</taxon>
    </lineage>
</organism>
<dbReference type="EMBL" id="ML977234">
    <property type="protein sequence ID" value="KAF1980649.1"/>
    <property type="molecule type" value="Genomic_DNA"/>
</dbReference>